<dbReference type="RefSeq" id="WP_120355633.1">
    <property type="nucleotide sequence ID" value="NZ_RAQO01000008.1"/>
</dbReference>
<sequence length="267" mass="30336">MNWQTLDISIESKIAWVRLNRPEKLNALDMQLFIELDRVAKQLTKNRDIRGVVLCGSNHNFSSGLDIKSVMSKPTNMLKLLFKWLPGQANLVQRVSRNWRQIPVPVIAAIEGYCLGGGVQIIMGADYRIAHPTATFSIMESKWGLQPDMAGLLGIRDVMPRDIALRLSLSAETINAQNALDWRLISQVDEQPEQAALALLESFSQRSPDAVCAIKQTIRSHWSSSERGLLARETWNQIRLLINKNTRIASKREMGKTEQDYQTRKNW</sequence>
<dbReference type="CDD" id="cd06558">
    <property type="entry name" value="crotonase-like"/>
    <property type="match status" value="1"/>
</dbReference>
<proteinExistence type="inferred from homology"/>
<dbReference type="SUPFAM" id="SSF52096">
    <property type="entry name" value="ClpP/crotonase"/>
    <property type="match status" value="1"/>
</dbReference>
<reference evidence="3 4" key="1">
    <citation type="submission" date="2018-09" db="EMBL/GenBank/DDBJ databases">
        <authorList>
            <person name="Wang Z."/>
        </authorList>
    </citation>
    <scope>NUCLEOTIDE SEQUENCE [LARGE SCALE GENOMIC DNA]</scope>
    <source>
        <strain evidence="3 4">ALS 81</strain>
    </source>
</reference>
<comment type="caution">
    <text evidence="3">The sequence shown here is derived from an EMBL/GenBank/DDBJ whole genome shotgun (WGS) entry which is preliminary data.</text>
</comment>
<dbReference type="GO" id="GO:0016853">
    <property type="term" value="F:isomerase activity"/>
    <property type="evidence" value="ECO:0007669"/>
    <property type="project" value="InterPro"/>
</dbReference>
<dbReference type="InterPro" id="IPR001753">
    <property type="entry name" value="Enoyl-CoA_hydra/iso"/>
</dbReference>
<protein>
    <submittedName>
        <fullName evidence="3">Crotonase/enoyl-CoA hydratase family protein</fullName>
    </submittedName>
</protein>
<evidence type="ECO:0000256" key="2">
    <source>
        <dbReference type="RuleBase" id="RU003707"/>
    </source>
</evidence>
<dbReference type="InterPro" id="IPR018376">
    <property type="entry name" value="Enoyl-CoA_hyd/isom_CS"/>
</dbReference>
<dbReference type="NCBIfam" id="NF005699">
    <property type="entry name" value="PRK07509.1"/>
    <property type="match status" value="1"/>
</dbReference>
<dbReference type="PANTHER" id="PTHR43149">
    <property type="entry name" value="ENOYL-COA HYDRATASE"/>
    <property type="match status" value="1"/>
</dbReference>
<accession>A0A420E872</accession>
<evidence type="ECO:0000313" key="3">
    <source>
        <dbReference type="EMBL" id="RKF15547.1"/>
    </source>
</evidence>
<dbReference type="Proteomes" id="UP000286482">
    <property type="component" value="Unassembled WGS sequence"/>
</dbReference>
<dbReference type="InterPro" id="IPR045002">
    <property type="entry name" value="Ech1-like"/>
</dbReference>
<evidence type="ECO:0000256" key="1">
    <source>
        <dbReference type="ARBA" id="ARBA00005254"/>
    </source>
</evidence>
<dbReference type="AlphaFoldDB" id="A0A420E872"/>
<dbReference type="PANTHER" id="PTHR43149:SF1">
    <property type="entry name" value="DELTA(3,5)-DELTA(2,4)-DIENOYL-COA ISOMERASE, MITOCHONDRIAL"/>
    <property type="match status" value="1"/>
</dbReference>
<dbReference type="OrthoDB" id="4608673at2"/>
<gene>
    <name evidence="3" type="ORF">DBZ36_14250</name>
</gene>
<keyword evidence="4" id="KW-1185">Reference proteome</keyword>
<dbReference type="InterPro" id="IPR029045">
    <property type="entry name" value="ClpP/crotonase-like_dom_sf"/>
</dbReference>
<evidence type="ECO:0000313" key="4">
    <source>
        <dbReference type="Proteomes" id="UP000286482"/>
    </source>
</evidence>
<dbReference type="Gene3D" id="3.90.226.10">
    <property type="entry name" value="2-enoyl-CoA Hydratase, Chain A, domain 1"/>
    <property type="match status" value="1"/>
</dbReference>
<dbReference type="PROSITE" id="PS00166">
    <property type="entry name" value="ENOYL_COA_HYDRATASE"/>
    <property type="match status" value="1"/>
</dbReference>
<comment type="similarity">
    <text evidence="1 2">Belongs to the enoyl-CoA hydratase/isomerase family.</text>
</comment>
<organism evidence="3 4">
    <name type="scientific">Alginatibacterium sediminis</name>
    <dbReference type="NCBI Taxonomy" id="2164068"/>
    <lineage>
        <taxon>Bacteria</taxon>
        <taxon>Pseudomonadati</taxon>
        <taxon>Pseudomonadota</taxon>
        <taxon>Gammaproteobacteria</taxon>
        <taxon>Alteromonadales</taxon>
        <taxon>Alteromonadaceae</taxon>
        <taxon>Alginatibacterium</taxon>
    </lineage>
</organism>
<dbReference type="Pfam" id="PF00378">
    <property type="entry name" value="ECH_1"/>
    <property type="match status" value="1"/>
</dbReference>
<dbReference type="EMBL" id="RAQO01000008">
    <property type="protein sequence ID" value="RKF15547.1"/>
    <property type="molecule type" value="Genomic_DNA"/>
</dbReference>
<name>A0A420E872_9ALTE</name>